<dbReference type="PROSITE" id="PS00108">
    <property type="entry name" value="PROTEIN_KINASE_ST"/>
    <property type="match status" value="1"/>
</dbReference>
<name>G0U916_TRYVY</name>
<dbReference type="InterPro" id="IPR008271">
    <property type="entry name" value="Ser/Thr_kinase_AS"/>
</dbReference>
<organism evidence="8">
    <name type="scientific">Trypanosoma vivax (strain Y486)</name>
    <dbReference type="NCBI Taxonomy" id="1055687"/>
    <lineage>
        <taxon>Eukaryota</taxon>
        <taxon>Discoba</taxon>
        <taxon>Euglenozoa</taxon>
        <taxon>Kinetoplastea</taxon>
        <taxon>Metakinetoplastina</taxon>
        <taxon>Trypanosomatida</taxon>
        <taxon>Trypanosomatidae</taxon>
        <taxon>Trypanosoma</taxon>
        <taxon>Duttonella</taxon>
    </lineage>
</organism>
<keyword evidence="4 8" id="KW-0418">Kinase</keyword>
<evidence type="ECO:0000256" key="1">
    <source>
        <dbReference type="ARBA" id="ARBA00012513"/>
    </source>
</evidence>
<feature type="domain" description="PH" evidence="6">
    <location>
        <begin position="455"/>
        <end position="569"/>
    </location>
</feature>
<evidence type="ECO:0000259" key="7">
    <source>
        <dbReference type="PROSITE" id="PS50011"/>
    </source>
</evidence>
<dbReference type="CDD" id="cd00821">
    <property type="entry name" value="PH"/>
    <property type="match status" value="1"/>
</dbReference>
<dbReference type="PROSITE" id="PS50003">
    <property type="entry name" value="PH_DOMAIN"/>
    <property type="match status" value="1"/>
</dbReference>
<evidence type="ECO:0000256" key="3">
    <source>
        <dbReference type="ARBA" id="ARBA00022741"/>
    </source>
</evidence>
<dbReference type="EC" id="2.7.11.1" evidence="1"/>
<dbReference type="InterPro" id="IPR000719">
    <property type="entry name" value="Prot_kinase_dom"/>
</dbReference>
<keyword evidence="3" id="KW-0547">Nucleotide-binding</keyword>
<dbReference type="OMA" id="EIMCLAH"/>
<dbReference type="InterPro" id="IPR011009">
    <property type="entry name" value="Kinase-like_dom_sf"/>
</dbReference>
<dbReference type="SMART" id="SM00233">
    <property type="entry name" value="PH"/>
    <property type="match status" value="1"/>
</dbReference>
<dbReference type="PROSITE" id="PS50011">
    <property type="entry name" value="PROTEIN_KINASE_DOM"/>
    <property type="match status" value="1"/>
</dbReference>
<dbReference type="InterPro" id="IPR001849">
    <property type="entry name" value="PH_domain"/>
</dbReference>
<keyword evidence="5" id="KW-0067">ATP-binding</keyword>
<dbReference type="GO" id="GO:0004674">
    <property type="term" value="F:protein serine/threonine kinase activity"/>
    <property type="evidence" value="ECO:0007669"/>
    <property type="project" value="UniProtKB-EC"/>
</dbReference>
<dbReference type="Pfam" id="PF00069">
    <property type="entry name" value="Pkinase"/>
    <property type="match status" value="1"/>
</dbReference>
<dbReference type="SUPFAM" id="SSF56112">
    <property type="entry name" value="Protein kinase-like (PK-like)"/>
    <property type="match status" value="1"/>
</dbReference>
<evidence type="ECO:0000256" key="2">
    <source>
        <dbReference type="ARBA" id="ARBA00022679"/>
    </source>
</evidence>
<gene>
    <name evidence="8" type="ORF">TVY486_1115830</name>
</gene>
<dbReference type="PANTHER" id="PTHR43671:SF13">
    <property type="entry name" value="SERINE_THREONINE-PROTEIN KINASE NEK2"/>
    <property type="match status" value="1"/>
</dbReference>
<dbReference type="InterPro" id="IPR050660">
    <property type="entry name" value="NEK_Ser/Thr_kinase"/>
</dbReference>
<dbReference type="PANTHER" id="PTHR43671">
    <property type="entry name" value="SERINE/THREONINE-PROTEIN KINASE NEK"/>
    <property type="match status" value="1"/>
</dbReference>
<dbReference type="InterPro" id="IPR011993">
    <property type="entry name" value="PH-like_dom_sf"/>
</dbReference>
<evidence type="ECO:0000256" key="4">
    <source>
        <dbReference type="ARBA" id="ARBA00022777"/>
    </source>
</evidence>
<dbReference type="GO" id="GO:0005524">
    <property type="term" value="F:ATP binding"/>
    <property type="evidence" value="ECO:0007669"/>
    <property type="project" value="UniProtKB-KW"/>
</dbReference>
<evidence type="ECO:0000256" key="5">
    <source>
        <dbReference type="ARBA" id="ARBA00022840"/>
    </source>
</evidence>
<evidence type="ECO:0000259" key="6">
    <source>
        <dbReference type="PROSITE" id="PS50003"/>
    </source>
</evidence>
<proteinExistence type="predicted"/>
<keyword evidence="2 8" id="KW-0808">Transferase</keyword>
<dbReference type="SUPFAM" id="SSF50729">
    <property type="entry name" value="PH domain-like"/>
    <property type="match status" value="1"/>
</dbReference>
<dbReference type="VEuPathDB" id="TriTrypDB:TvY486_1115830"/>
<dbReference type="SMART" id="SM00220">
    <property type="entry name" value="S_TKc"/>
    <property type="match status" value="1"/>
</dbReference>
<dbReference type="Gene3D" id="1.10.510.10">
    <property type="entry name" value="Transferase(Phosphotransferase) domain 1"/>
    <property type="match status" value="1"/>
</dbReference>
<dbReference type="Gene3D" id="2.30.29.30">
    <property type="entry name" value="Pleckstrin-homology domain (PH domain)/Phosphotyrosine-binding domain (PTB)"/>
    <property type="match status" value="1"/>
</dbReference>
<dbReference type="EMBL" id="HE573027">
    <property type="protein sequence ID" value="CCC54099.1"/>
    <property type="molecule type" value="Genomic_DNA"/>
</dbReference>
<protein>
    <recommendedName>
        <fullName evidence="1">non-specific serine/threonine protein kinase</fullName>
        <ecNumber evidence="1">2.7.11.1</ecNumber>
    </recommendedName>
</protein>
<sequence>MGAGASKEGARLQKNLVASVKAASPLKSSAEDAPFSNDTDCLPPLPLAPWGKGPDGNSRQCVVLDDVLGDPSCAAARYWKREIIGKGAFGDAHVVERNPSFPLPTRKTAADDGTATPLVERVGDCSPKLFVAKVVELSSMSQSDRRYTQTEIMCLANSDHFAIVKYVEHFVIDDEDETIVIITELVDNGDMHQNLYRKTNPLHLSEREAGCLFVQLLLGLDHIHRRRMIHRDIKTANIFLSSKGFIKLGDFGFSKQYDCTVSNPIASTFLGTSYYLAPEILQAQRYGKKADIWAAGVVLCELLGNRRPFEADSLSKLKDLVLSGTMWLPAVIADGEEPLSQDVAADATRCISSEMRDFLQLLLQQDPAKRPSASELLKTRLMQHYLCLFKKRVNEMFHADDALEKRYLTEPKSFSGMPPSYSVSMEDRARVLQGIEEGEAAISTEAGYKIGTSSTPRMESVVFKASPGGQWKERYLILSEDYVTITLTNDKVAAQSGKRSRRMPLETIKSVVPLVLDCPVELSCSENCRPVQVKYAFALSTQHSQFVMFATSTEEERDQWLSAFITSLNMG</sequence>
<dbReference type="AlphaFoldDB" id="G0U916"/>
<feature type="domain" description="Protein kinase" evidence="7">
    <location>
        <begin position="78"/>
        <end position="386"/>
    </location>
</feature>
<accession>G0U916</accession>
<evidence type="ECO:0000313" key="8">
    <source>
        <dbReference type="EMBL" id="CCC54099.1"/>
    </source>
</evidence>
<dbReference type="Pfam" id="PF00169">
    <property type="entry name" value="PH"/>
    <property type="match status" value="1"/>
</dbReference>
<reference evidence="8" key="1">
    <citation type="journal article" date="2012" name="Proc. Natl. Acad. Sci. U.S.A.">
        <title>Antigenic diversity is generated by distinct evolutionary mechanisms in African trypanosome species.</title>
        <authorList>
            <person name="Jackson A.P."/>
            <person name="Berry A."/>
            <person name="Aslett M."/>
            <person name="Allison H.C."/>
            <person name="Burton P."/>
            <person name="Vavrova-Anderson J."/>
            <person name="Brown R."/>
            <person name="Browne H."/>
            <person name="Corton N."/>
            <person name="Hauser H."/>
            <person name="Gamble J."/>
            <person name="Gilderthorp R."/>
            <person name="Marcello L."/>
            <person name="McQuillan J."/>
            <person name="Otto T.D."/>
            <person name="Quail M.A."/>
            <person name="Sanders M.J."/>
            <person name="van Tonder A."/>
            <person name="Ginger M.L."/>
            <person name="Field M.C."/>
            <person name="Barry J.D."/>
            <person name="Hertz-Fowler C."/>
            <person name="Berriman M."/>
        </authorList>
    </citation>
    <scope>NUCLEOTIDE SEQUENCE</scope>
    <source>
        <strain evidence="8">Y486</strain>
    </source>
</reference>